<keyword evidence="2" id="KW-1185">Reference proteome</keyword>
<dbReference type="RefSeq" id="WP_184341776.1">
    <property type="nucleotide sequence ID" value="NZ_JACHIG010000008.1"/>
</dbReference>
<dbReference type="AlphaFoldDB" id="A0A7W7YDL4"/>
<evidence type="ECO:0000313" key="1">
    <source>
        <dbReference type="EMBL" id="MBB5034208.1"/>
    </source>
</evidence>
<organism evidence="1 2">
    <name type="scientific">Prosthecobacter vanneervenii</name>
    <dbReference type="NCBI Taxonomy" id="48466"/>
    <lineage>
        <taxon>Bacteria</taxon>
        <taxon>Pseudomonadati</taxon>
        <taxon>Verrucomicrobiota</taxon>
        <taxon>Verrucomicrobiia</taxon>
        <taxon>Verrucomicrobiales</taxon>
        <taxon>Verrucomicrobiaceae</taxon>
        <taxon>Prosthecobacter</taxon>
    </lineage>
</organism>
<accession>A0A7W7YDL4</accession>
<comment type="caution">
    <text evidence="1">The sequence shown here is derived from an EMBL/GenBank/DDBJ whole genome shotgun (WGS) entry which is preliminary data.</text>
</comment>
<reference evidence="1 2" key="1">
    <citation type="submission" date="2020-08" db="EMBL/GenBank/DDBJ databases">
        <title>Genomic Encyclopedia of Type Strains, Phase IV (KMG-IV): sequencing the most valuable type-strain genomes for metagenomic binning, comparative biology and taxonomic classification.</title>
        <authorList>
            <person name="Goeker M."/>
        </authorList>
    </citation>
    <scope>NUCLEOTIDE SEQUENCE [LARGE SCALE GENOMIC DNA]</scope>
    <source>
        <strain evidence="1 2">DSM 12252</strain>
    </source>
</reference>
<dbReference type="Proteomes" id="UP000590740">
    <property type="component" value="Unassembled WGS sequence"/>
</dbReference>
<evidence type="ECO:0008006" key="3">
    <source>
        <dbReference type="Google" id="ProtNLM"/>
    </source>
</evidence>
<proteinExistence type="predicted"/>
<dbReference type="PANTHER" id="PTHR39550:SF1">
    <property type="entry name" value="SLL0658 PROTEIN"/>
    <property type="match status" value="1"/>
</dbReference>
<sequence>MIVVADTSVILNLCCVQQAHLLPALFHEVWVPDQVRLEFERLSFHQPRFHGLLMPDWILIQPAAPVSAELASMPNLHAGETAALALALSGHADAVLMDEAAGRRAAQLLGVPAIGVLGVLLQARKMGLISAIKPVLQRLAVEAGFWLSPALVDSALRKCGET</sequence>
<dbReference type="InterPro" id="IPR021799">
    <property type="entry name" value="PIN-like_prokaryotic"/>
</dbReference>
<dbReference type="EMBL" id="JACHIG010000008">
    <property type="protein sequence ID" value="MBB5034208.1"/>
    <property type="molecule type" value="Genomic_DNA"/>
</dbReference>
<gene>
    <name evidence="1" type="ORF">HNQ65_003799</name>
</gene>
<dbReference type="PANTHER" id="PTHR39550">
    <property type="entry name" value="SLL0658 PROTEIN"/>
    <property type="match status" value="1"/>
</dbReference>
<evidence type="ECO:0000313" key="2">
    <source>
        <dbReference type="Proteomes" id="UP000590740"/>
    </source>
</evidence>
<dbReference type="Pfam" id="PF11848">
    <property type="entry name" value="DUF3368"/>
    <property type="match status" value="1"/>
</dbReference>
<name>A0A7W7YDL4_9BACT</name>
<protein>
    <recommendedName>
        <fullName evidence="3">DUF3368 domain-containing protein</fullName>
    </recommendedName>
</protein>